<dbReference type="Gene3D" id="3.30.70.270">
    <property type="match status" value="1"/>
</dbReference>
<dbReference type="SUPFAM" id="SSF55073">
    <property type="entry name" value="Nucleotide cyclase"/>
    <property type="match status" value="1"/>
</dbReference>
<dbReference type="InterPro" id="IPR000160">
    <property type="entry name" value="GGDEF_dom"/>
</dbReference>
<dbReference type="CDD" id="cd01949">
    <property type="entry name" value="GGDEF"/>
    <property type="match status" value="1"/>
</dbReference>
<evidence type="ECO:0000259" key="2">
    <source>
        <dbReference type="PROSITE" id="PS50887"/>
    </source>
</evidence>
<dbReference type="SMART" id="SM00267">
    <property type="entry name" value="GGDEF"/>
    <property type="match status" value="1"/>
</dbReference>
<dbReference type="InterPro" id="IPR043128">
    <property type="entry name" value="Rev_trsase/Diguanyl_cyclase"/>
</dbReference>
<organism evidence="3 4">
    <name type="scientific">Mycolicibacterium arabiense</name>
    <dbReference type="NCBI Taxonomy" id="1286181"/>
    <lineage>
        <taxon>Bacteria</taxon>
        <taxon>Bacillati</taxon>
        <taxon>Actinomycetota</taxon>
        <taxon>Actinomycetes</taxon>
        <taxon>Mycobacteriales</taxon>
        <taxon>Mycobacteriaceae</taxon>
        <taxon>Mycolicibacterium</taxon>
    </lineage>
</organism>
<protein>
    <submittedName>
        <fullName evidence="3">Diguanylate cyclase</fullName>
    </submittedName>
</protein>
<feature type="transmembrane region" description="Helical" evidence="1">
    <location>
        <begin position="133"/>
        <end position="151"/>
    </location>
</feature>
<geneLocation type="plasmid" evidence="4">
    <name>pjcm18538 dna</name>
</geneLocation>
<keyword evidence="1" id="KW-0472">Membrane</keyword>
<feature type="domain" description="GGDEF" evidence="2">
    <location>
        <begin position="222"/>
        <end position="354"/>
    </location>
</feature>
<reference evidence="3 4" key="1">
    <citation type="journal article" date="2019" name="Emerg. Microbes Infect.">
        <title>Comprehensive subspecies identification of 175 nontuberculous mycobacteria species based on 7547 genomic profiles.</title>
        <authorList>
            <person name="Matsumoto Y."/>
            <person name="Kinjo T."/>
            <person name="Motooka D."/>
            <person name="Nabeya D."/>
            <person name="Jung N."/>
            <person name="Uechi K."/>
            <person name="Horii T."/>
            <person name="Iida T."/>
            <person name="Fujita J."/>
            <person name="Nakamura S."/>
        </authorList>
    </citation>
    <scope>NUCLEOTIDE SEQUENCE [LARGE SCALE GENOMIC DNA]</scope>
    <source>
        <strain evidence="3 4">JCM 18538</strain>
    </source>
</reference>
<keyword evidence="4" id="KW-1185">Reference proteome</keyword>
<dbReference type="PANTHER" id="PTHR33121:SF79">
    <property type="entry name" value="CYCLIC DI-GMP PHOSPHODIESTERASE PDED-RELATED"/>
    <property type="match status" value="1"/>
</dbReference>
<dbReference type="InterPro" id="IPR050706">
    <property type="entry name" value="Cyclic-di-GMP_PDE-like"/>
</dbReference>
<evidence type="ECO:0000313" key="3">
    <source>
        <dbReference type="EMBL" id="BBY49502.1"/>
    </source>
</evidence>
<dbReference type="KEGG" id="marz:MARA_29700"/>
<proteinExistence type="predicted"/>
<evidence type="ECO:0000256" key="1">
    <source>
        <dbReference type="SAM" id="Phobius"/>
    </source>
</evidence>
<dbReference type="Proteomes" id="UP000467428">
    <property type="component" value="Chromosome"/>
</dbReference>
<dbReference type="PROSITE" id="PS50887">
    <property type="entry name" value="GGDEF"/>
    <property type="match status" value="1"/>
</dbReference>
<accession>A0A7I7RXZ9</accession>
<dbReference type="PANTHER" id="PTHR33121">
    <property type="entry name" value="CYCLIC DI-GMP PHOSPHODIESTERASE PDEF"/>
    <property type="match status" value="1"/>
</dbReference>
<evidence type="ECO:0000313" key="4">
    <source>
        <dbReference type="Proteomes" id="UP000467428"/>
    </source>
</evidence>
<keyword evidence="1" id="KW-1133">Transmembrane helix</keyword>
<feature type="transmembrane region" description="Helical" evidence="1">
    <location>
        <begin position="110"/>
        <end position="126"/>
    </location>
</feature>
<dbReference type="AlphaFoldDB" id="A0A7I7RXZ9"/>
<feature type="transmembrane region" description="Helical" evidence="1">
    <location>
        <begin position="29"/>
        <end position="48"/>
    </location>
</feature>
<dbReference type="EMBL" id="AP022593">
    <property type="protein sequence ID" value="BBY49502.1"/>
    <property type="molecule type" value="Genomic_DNA"/>
</dbReference>
<dbReference type="GO" id="GO:0071111">
    <property type="term" value="F:cyclic-guanylate-specific phosphodiesterase activity"/>
    <property type="evidence" value="ECO:0007669"/>
    <property type="project" value="InterPro"/>
</dbReference>
<keyword evidence="1" id="KW-0812">Transmembrane</keyword>
<dbReference type="RefSeq" id="WP_163919132.1">
    <property type="nucleotide sequence ID" value="NZ_AP022593.1"/>
</dbReference>
<name>A0A7I7RXZ9_9MYCO</name>
<gene>
    <name evidence="3" type="ORF">MARA_29700</name>
</gene>
<dbReference type="InterPro" id="IPR029787">
    <property type="entry name" value="Nucleotide_cyclase"/>
</dbReference>
<feature type="transmembrane region" description="Helical" evidence="1">
    <location>
        <begin position="157"/>
        <end position="180"/>
    </location>
</feature>
<feature type="transmembrane region" description="Helical" evidence="1">
    <location>
        <begin position="54"/>
        <end position="72"/>
    </location>
</feature>
<sequence length="371" mass="38695">MTAPLGPDHYYRLTAELAANDLCRPVCRAIAATTLILGIIPLGLVSSSAGPQGFWGRGLAVVVAVTCVVMTVPWLGHRWPSRRVTLAFVVVSASCIATDCLITAQPMLGLLGAVTFAVLSAFTVMFHGAKTLVIPWTIGAATLAVLGLRIAQTDVVLAVGGVLLIVMLTAFVASACSVALRLIDIRNDRAGGLDQVTGLLNRSGFDERLAALIGSRTRGDDRFLAVIVIDLDGFGLHEAMAGEAAAIRARVCVGARLREAIRRDTLLAHVGDTGFLVAEVFTSPNPSPLAERLRSAVATAPYRLTASIGALITPLRALVDAPATAVIDELVAVATAQMADARRSGGDQIRVSHCPRLAVLTPSDGGDEPTA</sequence>
<dbReference type="Pfam" id="PF00990">
    <property type="entry name" value="GGDEF"/>
    <property type="match status" value="1"/>
</dbReference>